<dbReference type="AlphaFoldDB" id="A0A3B3Z2H2"/>
<organism evidence="3 4">
    <name type="scientific">Poecilia mexicana</name>
    <dbReference type="NCBI Taxonomy" id="48701"/>
    <lineage>
        <taxon>Eukaryota</taxon>
        <taxon>Metazoa</taxon>
        <taxon>Chordata</taxon>
        <taxon>Craniata</taxon>
        <taxon>Vertebrata</taxon>
        <taxon>Euteleostomi</taxon>
        <taxon>Actinopterygii</taxon>
        <taxon>Neopterygii</taxon>
        <taxon>Teleostei</taxon>
        <taxon>Neoteleostei</taxon>
        <taxon>Acanthomorphata</taxon>
        <taxon>Ovalentaria</taxon>
        <taxon>Atherinomorphae</taxon>
        <taxon>Cyprinodontiformes</taxon>
        <taxon>Poeciliidae</taxon>
        <taxon>Poeciliinae</taxon>
        <taxon>Poecilia</taxon>
    </lineage>
</organism>
<keyword evidence="4" id="KW-1185">Reference proteome</keyword>
<dbReference type="InterPro" id="IPR000900">
    <property type="entry name" value="Nebulin_repeat"/>
</dbReference>
<evidence type="ECO:0000313" key="3">
    <source>
        <dbReference type="Ensembl" id="ENSPMEP00000033445.1"/>
    </source>
</evidence>
<name>A0A3B3Z2H2_9TELE</name>
<dbReference type="SMART" id="SM00227">
    <property type="entry name" value="NEBU"/>
    <property type="match status" value="29"/>
</dbReference>
<dbReference type="PANTHER" id="PTHR11039">
    <property type="entry name" value="NEBULIN"/>
    <property type="match status" value="1"/>
</dbReference>
<reference evidence="3" key="2">
    <citation type="submission" date="2025-09" db="UniProtKB">
        <authorList>
            <consortium name="Ensembl"/>
        </authorList>
    </citation>
    <scope>IDENTIFICATION</scope>
</reference>
<evidence type="ECO:0008006" key="5">
    <source>
        <dbReference type="Google" id="ProtNLM"/>
    </source>
</evidence>
<sequence length="1265" mass="145720">MKPLLINFLPQIKYKKGHDERKAKYTSLPDPPEVELAKRVAHQRSDVSTTPSNHKVYKASYEKSRGFSINYCDTPKFQMDSVLKKFSDIHYTEKYDKEVKGHYIGSYEDLYMVHCQKVEEFKNEQLYKAEYEDIKTRCFFPQTVTPEYEATKKLQQCSDKTYRQHPDKVKFTQVVDSPVLVQASINAKQLSDLNYKEKFEKTKFKYTLPPDYPFFIQSRVNAYNLSESCYKYDWEKTKAKKFEIKGDAIPILAARAHTNIASDVKYKKEYEKNRGHMVGALSINDDPKILHSVHVAKIQSDREYKKNYEKIKTKYHTPLDMISVTLAKKSQAIASMAGYRKINPNYFLPYDSVLLDTAKKANAIQSDNYYKMDYETSVKGTGWVPIGSLDVEKAKAAAAALDENKYRQHPSTIKFTSVTDSMNMELAKKDYKASGEKFMHTYHLPADTPELIQARYNAVNISQVSVIAFQSVRHTEMKRYSDYKYKLAYEKARGHHVGFRSLQDDPLLVHYMQVAKMQSDKNYKKDYHKAKLKYHTPVDMLSVVQAKQASTVQTMTGYRKVPHSFLLLPDNMHLQLCRNMMEIQSDNVYKSEYNNYFKGMGWVPIGSLDVEKAKTAKAALDDRGYRQHPSSFKHTSKTDDMNMCLALTAYKASGEKFVHTYHLPADSPEFLQAKFNAQTISEVRSLYKQQWVQDIAKGYDMKPDAIPILHAKHGRHIASNVQYKKEYEKARGHHVGFRSLQDDPLLVHYMEVARIQSDKNYKKDYHKAKLKYHTPVDMLSVAHAKQASAVQTMTGYRKIPHSHLLLPDNMHLQLCRHMNVLSSDVSVIFLFSLFIFCEIGHHVGFRSIQDDPLLVHYMQVAKIQSDKNYKKDYHKAKLKYHTPVDMWSVVQAKQASAAQTLIGYRQIQHTNALLPDAMGLELWNYKAEWNNYFRGIGWVPIGSLSVETAKVGGEILSEKKYRQHPSNFKFKKLMDSMDVALATANNQIMNKKAYTEAWEKDKLKVHVMPDSPEIVLAKANALTMSNMANKGYNLKADAIAIVAAKSGTTIASNYKYKLAYEKARGHHVGFRSIQDDPLLVHYMQVAKIQSDKLYKQDYHKAKLKYHTPVDMWSVVQAKQASAAQTLIGYRQIQHTNALLPDAMGLELARNMQFIASDVCRKSYVINCVGIGWVPIGSLDVEKAKTAGRVFSEKQYRKHPSNFKFTKDMHSMDLVLATANNQIMDRVRFKTFHKFNILSDTYGSKFTFLKWICFPPVLEILHKRLG</sequence>
<dbReference type="Proteomes" id="UP000261480">
    <property type="component" value="Unplaced"/>
</dbReference>
<dbReference type="Pfam" id="PF00880">
    <property type="entry name" value="Nebulin"/>
    <property type="match status" value="9"/>
</dbReference>
<dbReference type="GO" id="GO:0051015">
    <property type="term" value="F:actin filament binding"/>
    <property type="evidence" value="ECO:0007669"/>
    <property type="project" value="InterPro"/>
</dbReference>
<dbReference type="Ensembl" id="ENSPMET00000034428.1">
    <property type="protein sequence ID" value="ENSPMEP00000033445.1"/>
    <property type="gene ID" value="ENSPMEG00000022096.1"/>
</dbReference>
<dbReference type="PROSITE" id="PS51216">
    <property type="entry name" value="NEBULIN"/>
    <property type="match status" value="12"/>
</dbReference>
<dbReference type="PRINTS" id="PR00510">
    <property type="entry name" value="NEBULIN"/>
</dbReference>
<dbReference type="GO" id="GO:0030018">
    <property type="term" value="C:Z disc"/>
    <property type="evidence" value="ECO:0007669"/>
    <property type="project" value="InterPro"/>
</dbReference>
<dbReference type="InterPro" id="IPR055297">
    <property type="entry name" value="NEBU/NEBL"/>
</dbReference>
<keyword evidence="2" id="KW-0009">Actin-binding</keyword>
<dbReference type="GO" id="GO:0071691">
    <property type="term" value="P:cardiac muscle thin filament assembly"/>
    <property type="evidence" value="ECO:0007669"/>
    <property type="project" value="TreeGrafter"/>
</dbReference>
<evidence type="ECO:0000313" key="4">
    <source>
        <dbReference type="Proteomes" id="UP000261480"/>
    </source>
</evidence>
<proteinExistence type="predicted"/>
<protein>
    <recommendedName>
        <fullName evidence="5">SH3 domain-containing protein</fullName>
    </recommendedName>
</protein>
<evidence type="ECO:0000256" key="1">
    <source>
        <dbReference type="ARBA" id="ARBA00022737"/>
    </source>
</evidence>
<reference evidence="3" key="1">
    <citation type="submission" date="2025-08" db="UniProtKB">
        <authorList>
            <consortium name="Ensembl"/>
        </authorList>
    </citation>
    <scope>IDENTIFICATION</scope>
</reference>
<keyword evidence="1" id="KW-0677">Repeat</keyword>
<dbReference type="InterPro" id="IPR013998">
    <property type="entry name" value="Nebulin-like"/>
</dbReference>
<dbReference type="PANTHER" id="PTHR11039:SF64">
    <property type="entry name" value="NEBULIN-RELATED-ANCHORING PROTEIN-LIKE"/>
    <property type="match status" value="1"/>
</dbReference>
<accession>A0A3B3Z2H2</accession>
<evidence type="ECO:0000256" key="2">
    <source>
        <dbReference type="ARBA" id="ARBA00023203"/>
    </source>
</evidence>